<reference evidence="6" key="1">
    <citation type="submission" date="2022-05" db="EMBL/GenBank/DDBJ databases">
        <title>Metagenome Sequencing of an Archaeal-Dominated Microbial Community from a Hot Spring at the Los Azufres Geothermal Field, Mexico.</title>
        <authorList>
            <person name="Marin-Paredes R."/>
            <person name="Martinez-Romero E."/>
            <person name="Servin-Garciduenas L.E."/>
        </authorList>
    </citation>
    <scope>NUCLEOTIDE SEQUENCE</scope>
    <source>
        <strain evidence="6">AZ1-454</strain>
    </source>
</reference>
<dbReference type="SMART" id="SM00709">
    <property type="entry name" value="Zpr1"/>
    <property type="match status" value="1"/>
</dbReference>
<evidence type="ECO:0000256" key="1">
    <source>
        <dbReference type="ARBA" id="ARBA00008354"/>
    </source>
</evidence>
<dbReference type="InterPro" id="IPR004470">
    <property type="entry name" value="ZPR1-like_arc"/>
</dbReference>
<proteinExistence type="inferred from homology"/>
<dbReference type="Pfam" id="PF22794">
    <property type="entry name" value="jr-ZPR1"/>
    <property type="match status" value="1"/>
</dbReference>
<keyword evidence="4" id="KW-0862">Zinc</keyword>
<dbReference type="InterPro" id="IPR042451">
    <property type="entry name" value="ZPR1_A/B_dom"/>
</dbReference>
<organism evidence="6">
    <name type="scientific">Candidatus Aramenus sulfurataquae</name>
    <dbReference type="NCBI Taxonomy" id="1326980"/>
    <lineage>
        <taxon>Archaea</taxon>
        <taxon>Thermoproteota</taxon>
        <taxon>Thermoprotei</taxon>
        <taxon>Sulfolobales</taxon>
        <taxon>Sulfolobaceae</taxon>
        <taxon>Candidatus Aramenus</taxon>
    </lineage>
</organism>
<name>A0AAE3FIW6_9CREN</name>
<dbReference type="EMBL" id="JZWS02000002">
    <property type="protein sequence ID" value="MCL7343615.1"/>
    <property type="molecule type" value="Genomic_DNA"/>
</dbReference>
<protein>
    <submittedName>
        <fullName evidence="6">ZPR1 zinc finger domain-containing protein</fullName>
    </submittedName>
</protein>
<dbReference type="PANTHER" id="PTHR10876:SF0">
    <property type="entry name" value="ZINC FINGER PROTEIN ZPR1"/>
    <property type="match status" value="1"/>
</dbReference>
<sequence length="175" mass="19920">MKMEPQVIFKDKLKCPVCGKETLNAVDYLYDTGETGKLVLSNWYCESCGYRYRDVKPYETYVPKRIELEVESEEDLRVIVYRSAFATLYIPELDLEVYPMNASQGIISTVEGLLEDVLDHLGDYCEENDACEDVKKAMKGEIKFKLIIEDPSGLSFVKSEKAKITQLLSLSQSSS</sequence>
<gene>
    <name evidence="6" type="ORF">TQ35_003465</name>
</gene>
<dbReference type="Gene3D" id="2.60.120.1040">
    <property type="entry name" value="ZPR1, A/B domain"/>
    <property type="match status" value="1"/>
</dbReference>
<keyword evidence="2" id="KW-0479">Metal-binding</keyword>
<dbReference type="NCBIfam" id="TIGR00310">
    <property type="entry name" value="ZPR1_znf"/>
    <property type="match status" value="1"/>
</dbReference>
<dbReference type="AlphaFoldDB" id="A0AAE3FIW6"/>
<dbReference type="InterPro" id="IPR056180">
    <property type="entry name" value="ZPR1_jr_dom"/>
</dbReference>
<evidence type="ECO:0000259" key="5">
    <source>
        <dbReference type="SMART" id="SM00709"/>
    </source>
</evidence>
<feature type="domain" description="Zinc finger ZPR1-type" evidence="5">
    <location>
        <begin position="13"/>
        <end position="159"/>
    </location>
</feature>
<dbReference type="GO" id="GO:0008270">
    <property type="term" value="F:zinc ion binding"/>
    <property type="evidence" value="ECO:0007669"/>
    <property type="project" value="UniProtKB-KW"/>
</dbReference>
<comment type="caution">
    <text evidence="6">The sequence shown here is derived from an EMBL/GenBank/DDBJ whole genome shotgun (WGS) entry which is preliminary data.</text>
</comment>
<accession>A0AAE3FIW6</accession>
<evidence type="ECO:0000313" key="6">
    <source>
        <dbReference type="EMBL" id="MCL7343615.1"/>
    </source>
</evidence>
<dbReference type="InterPro" id="IPR004457">
    <property type="entry name" value="Znf_ZPR1"/>
</dbReference>
<dbReference type="InterPro" id="IPR040141">
    <property type="entry name" value="ZPR1"/>
</dbReference>
<evidence type="ECO:0000256" key="3">
    <source>
        <dbReference type="ARBA" id="ARBA00022771"/>
    </source>
</evidence>
<comment type="similarity">
    <text evidence="1">Belongs to the ZPR1 family.</text>
</comment>
<evidence type="ECO:0000256" key="2">
    <source>
        <dbReference type="ARBA" id="ARBA00022723"/>
    </source>
</evidence>
<dbReference type="NCBIfam" id="TIGR00340">
    <property type="entry name" value="zpr1_rel"/>
    <property type="match status" value="1"/>
</dbReference>
<keyword evidence="3" id="KW-0863">Zinc-finger</keyword>
<evidence type="ECO:0000256" key="4">
    <source>
        <dbReference type="ARBA" id="ARBA00022833"/>
    </source>
</evidence>
<dbReference type="PANTHER" id="PTHR10876">
    <property type="entry name" value="ZINC FINGER PROTEIN ZPR1"/>
    <property type="match status" value="1"/>
</dbReference>